<reference evidence="2 3" key="1">
    <citation type="journal article" date="2020" name="IScience">
        <title>Genome Sequencing of the Endangered Kingdonia uniflora (Circaeasteraceae, Ranunculales) Reveals Potential Mechanisms of Evolutionary Specialization.</title>
        <authorList>
            <person name="Sun Y."/>
            <person name="Deng T."/>
            <person name="Zhang A."/>
            <person name="Moore M.J."/>
            <person name="Landis J.B."/>
            <person name="Lin N."/>
            <person name="Zhang H."/>
            <person name="Zhang X."/>
            <person name="Huang J."/>
            <person name="Zhang X."/>
            <person name="Sun H."/>
            <person name="Wang H."/>
        </authorList>
    </citation>
    <scope>NUCLEOTIDE SEQUENCE [LARGE SCALE GENOMIC DNA]</scope>
    <source>
        <strain evidence="2">TB1705</strain>
        <tissue evidence="2">Leaf</tissue>
    </source>
</reference>
<keyword evidence="1" id="KW-1133">Transmembrane helix</keyword>
<evidence type="ECO:0000313" key="2">
    <source>
        <dbReference type="EMBL" id="KAF6173146.1"/>
    </source>
</evidence>
<dbReference type="OrthoDB" id="275278at2759"/>
<gene>
    <name evidence="2" type="ORF">GIB67_028444</name>
</gene>
<dbReference type="PANTHER" id="PTHR12873">
    <property type="entry name" value="T7-LIKE MITOCHONDRIAL DNA HELICASE"/>
    <property type="match status" value="1"/>
</dbReference>
<dbReference type="SUPFAM" id="SSF56731">
    <property type="entry name" value="DNA primase core"/>
    <property type="match status" value="1"/>
</dbReference>
<feature type="transmembrane region" description="Helical" evidence="1">
    <location>
        <begin position="195"/>
        <end position="218"/>
    </location>
</feature>
<dbReference type="InterPro" id="IPR027032">
    <property type="entry name" value="Twinkle-like"/>
</dbReference>
<comment type="caution">
    <text evidence="2">The sequence shown here is derived from an EMBL/GenBank/DDBJ whole genome shotgun (WGS) entry which is preliminary data.</text>
</comment>
<dbReference type="EMBL" id="JACGCM010000354">
    <property type="protein sequence ID" value="KAF6173146.1"/>
    <property type="molecule type" value="Genomic_DNA"/>
</dbReference>
<keyword evidence="1" id="KW-0812">Transmembrane</keyword>
<dbReference type="PANTHER" id="PTHR12873:SF0">
    <property type="entry name" value="TWINKLE MTDNA HELICASE"/>
    <property type="match status" value="1"/>
</dbReference>
<dbReference type="GO" id="GO:0003697">
    <property type="term" value="F:single-stranded DNA binding"/>
    <property type="evidence" value="ECO:0007669"/>
    <property type="project" value="InterPro"/>
</dbReference>
<sequence>MFLVVEVEEDQEKARPQVDAYRLLLSNLRKNGVKLDVCKPGANYRVLCPKCDGGSTSEKCLSVIIFEDKEESSQASIVQGGPLAFFKCHRGKCGWNGRVGAYKPFMENFAEKKYTPESPTKPQKRKITVEELKLQPLCMELITYFRERGISQETLKRNGVMQKDENQLAIAFTYKRHGELVSCKYRDIEKRFWQVGYILLFGLSCAMLLLTCLCFSLESGSTYAAKLGFLCAGWKPKAMPNLSSWIGMLLNHGINGLLVIMSLRDTAI</sequence>
<feature type="transmembrane region" description="Helical" evidence="1">
    <location>
        <begin position="242"/>
        <end position="263"/>
    </location>
</feature>
<evidence type="ECO:0000256" key="1">
    <source>
        <dbReference type="SAM" id="Phobius"/>
    </source>
</evidence>
<name>A0A7J7P129_9MAGN</name>
<organism evidence="2 3">
    <name type="scientific">Kingdonia uniflora</name>
    <dbReference type="NCBI Taxonomy" id="39325"/>
    <lineage>
        <taxon>Eukaryota</taxon>
        <taxon>Viridiplantae</taxon>
        <taxon>Streptophyta</taxon>
        <taxon>Embryophyta</taxon>
        <taxon>Tracheophyta</taxon>
        <taxon>Spermatophyta</taxon>
        <taxon>Magnoliopsida</taxon>
        <taxon>Ranunculales</taxon>
        <taxon>Circaeasteraceae</taxon>
        <taxon>Kingdonia</taxon>
    </lineage>
</organism>
<keyword evidence="1" id="KW-0472">Membrane</keyword>
<evidence type="ECO:0000313" key="3">
    <source>
        <dbReference type="Proteomes" id="UP000541444"/>
    </source>
</evidence>
<protein>
    <submittedName>
        <fullName evidence="2">Uncharacterized protein</fullName>
    </submittedName>
</protein>
<accession>A0A7J7P129</accession>
<proteinExistence type="predicted"/>
<dbReference type="Proteomes" id="UP000541444">
    <property type="component" value="Unassembled WGS sequence"/>
</dbReference>
<dbReference type="GO" id="GO:0043139">
    <property type="term" value="F:5'-3' DNA helicase activity"/>
    <property type="evidence" value="ECO:0007669"/>
    <property type="project" value="InterPro"/>
</dbReference>
<keyword evidence="3" id="KW-1185">Reference proteome</keyword>
<dbReference type="AlphaFoldDB" id="A0A7J7P129"/>